<dbReference type="EMBL" id="FP476056">
    <property type="protein sequence ID" value="CAZ95180.1"/>
    <property type="molecule type" value="Genomic_DNA"/>
</dbReference>
<sequence>MKLKVLFAFMLLAFMDMSAQAPEKMSYQAIIRSSDNSLVIDAPVNLKIIVRQGSVNGSGVYEESHSATTNANGLVSLEIGAGSQISGDFSEIPWDNGPFFIETQVDPKGGSNYSIIGVSQLLSVPYAMYAKYAENVSGAATGGGGYSSAAVVSLQASRNIAAGDIGNTLECTKTATVTLTSGFSDMKVGETVNLEAHNGASLTVKAASGVSLNYKEGGTANFKSESGNVRFGLLRKSGDNAYIISGQ</sequence>
<dbReference type="OrthoDB" id="9765957at2"/>
<evidence type="ECO:0000313" key="3">
    <source>
        <dbReference type="Proteomes" id="UP000008898"/>
    </source>
</evidence>
<dbReference type="RefSeq" id="WP_013992489.1">
    <property type="nucleotide sequence ID" value="NC_015844.1"/>
</dbReference>
<dbReference type="AlphaFoldDB" id="G0LAA5"/>
<reference evidence="2 3" key="2">
    <citation type="journal article" date="2012" name="Environ. Microbiol.">
        <title>Characterization of the first alginolytic operons in a marine bacterium: from their emergence in marine Flavobacteriia to their independent transfers to marine Proteobacteria and human gut Bacteroides.</title>
        <authorList>
            <person name="Thomas F."/>
            <person name="Barbeyron T."/>
            <person name="Tonon T."/>
            <person name="Genicot S."/>
            <person name="Czjzek M."/>
            <person name="Michel G."/>
        </authorList>
    </citation>
    <scope>NUCLEOTIDE SEQUENCE [LARGE SCALE GENOMIC DNA]</scope>
    <source>
        <strain evidence="3">DSM 12802 / CCUG 47099 / CIP 106680 / NCIMB 13871 / Dsij</strain>
    </source>
</reference>
<dbReference type="HOGENOM" id="CLU_1124188_0_0_10"/>
<evidence type="ECO:0000313" key="2">
    <source>
        <dbReference type="EMBL" id="CAZ95180.1"/>
    </source>
</evidence>
<gene>
    <name evidence="2" type="ordered locus">zobellia_1122</name>
</gene>
<dbReference type="PATRIC" id="fig|63186.3.peg.1106"/>
<feature type="chain" id="PRO_5003402307" evidence="1">
    <location>
        <begin position="22"/>
        <end position="247"/>
    </location>
</feature>
<keyword evidence="1" id="KW-0732">Signal</keyword>
<organism evidence="2 3">
    <name type="scientific">Zobellia galactanivorans (strain DSM 12802 / CCUG 47099 / CIP 106680 / NCIMB 13871 / Dsij)</name>
    <dbReference type="NCBI Taxonomy" id="63186"/>
    <lineage>
        <taxon>Bacteria</taxon>
        <taxon>Pseudomonadati</taxon>
        <taxon>Bacteroidota</taxon>
        <taxon>Flavobacteriia</taxon>
        <taxon>Flavobacteriales</taxon>
        <taxon>Flavobacteriaceae</taxon>
        <taxon>Zobellia</taxon>
    </lineage>
</organism>
<feature type="signal peptide" evidence="1">
    <location>
        <begin position="1"/>
        <end position="21"/>
    </location>
</feature>
<evidence type="ECO:0000256" key="1">
    <source>
        <dbReference type="SAM" id="SignalP"/>
    </source>
</evidence>
<proteinExistence type="predicted"/>
<dbReference type="KEGG" id="zga:ZOBELLIA_1122"/>
<dbReference type="STRING" id="63186.ZOBELLIA_1122"/>
<name>G0LAA5_ZOBGA</name>
<keyword evidence="3" id="KW-1185">Reference proteome</keyword>
<protein>
    <submittedName>
        <fullName evidence="2">Conserved hypothetical periplasmic protein</fullName>
    </submittedName>
</protein>
<reference evidence="3" key="1">
    <citation type="submission" date="2009-07" db="EMBL/GenBank/DDBJ databases">
        <title>Complete genome sequence of Zobellia galactanivorans Dsij.</title>
        <authorList>
            <consortium name="Genoscope - CEA"/>
        </authorList>
    </citation>
    <scope>NUCLEOTIDE SEQUENCE [LARGE SCALE GENOMIC DNA]</scope>
    <source>
        <strain evidence="3">DSM 12802 / CCUG 47099 / CIP 106680 / NCIMB 13871 / Dsij</strain>
    </source>
</reference>
<accession>G0LAA5</accession>
<dbReference type="Proteomes" id="UP000008898">
    <property type="component" value="Chromosome"/>
</dbReference>